<dbReference type="EMBL" id="BAEH01000119">
    <property type="protein sequence ID" value="GAB20513.1"/>
    <property type="molecule type" value="Genomic_DNA"/>
</dbReference>
<keyword evidence="2" id="KW-1185">Reference proteome</keyword>
<organism evidence="1 2">
    <name type="scientific">Gordonia effusa NBRC 100432</name>
    <dbReference type="NCBI Taxonomy" id="1077974"/>
    <lineage>
        <taxon>Bacteria</taxon>
        <taxon>Bacillati</taxon>
        <taxon>Actinomycetota</taxon>
        <taxon>Actinomycetes</taxon>
        <taxon>Mycobacteriales</taxon>
        <taxon>Gordoniaceae</taxon>
        <taxon>Gordonia</taxon>
    </lineage>
</organism>
<sequence length="176" mass="20049">MVSNRFTDGDTWFFGGDRLCAACAWCYITHELRREVYTITDTPPSRVVQTRHQLGAQLVGPLTSECAVVIPVRGRRHILPTAQWQHVSTDDTQIRWGEHEAHLLAILRRLRTLPAVRARALNDPVPPIEVVRAHQPATWTQILADWSALEEWRRIPGSWWDAMIALSTPPTETSTK</sequence>
<dbReference type="eggNOG" id="ENOG5034013">
    <property type="taxonomic scope" value="Bacteria"/>
</dbReference>
<comment type="caution">
    <text evidence="1">The sequence shown here is derived from an EMBL/GenBank/DDBJ whole genome shotgun (WGS) entry which is preliminary data.</text>
</comment>
<evidence type="ECO:0000313" key="1">
    <source>
        <dbReference type="EMBL" id="GAB20513.1"/>
    </source>
</evidence>
<dbReference type="STRING" id="1077974.GOEFS_119_00030"/>
<gene>
    <name evidence="1" type="ORF">GOEFS_119_00030</name>
</gene>
<dbReference type="OrthoDB" id="4381375at2"/>
<accession>H0R612</accession>
<dbReference type="RefSeq" id="WP_007319848.1">
    <property type="nucleotide sequence ID" value="NZ_BAEH01000119.1"/>
</dbReference>
<evidence type="ECO:0000313" key="2">
    <source>
        <dbReference type="Proteomes" id="UP000035034"/>
    </source>
</evidence>
<name>H0R612_9ACTN</name>
<dbReference type="Proteomes" id="UP000035034">
    <property type="component" value="Unassembled WGS sequence"/>
</dbReference>
<protein>
    <submittedName>
        <fullName evidence="1">Uncharacterized protein</fullName>
    </submittedName>
</protein>
<dbReference type="AlphaFoldDB" id="H0R612"/>
<reference evidence="1 2" key="1">
    <citation type="submission" date="2011-12" db="EMBL/GenBank/DDBJ databases">
        <title>Whole genome shotgun sequence of Gordonia effusa NBRC 100432.</title>
        <authorList>
            <person name="Yoshida I."/>
            <person name="Takarada H."/>
            <person name="Hosoyama A."/>
            <person name="Tsuchikane K."/>
            <person name="Katsumata H."/>
            <person name="Yamazaki S."/>
            <person name="Fujita N."/>
        </authorList>
    </citation>
    <scope>NUCLEOTIDE SEQUENCE [LARGE SCALE GENOMIC DNA]</scope>
    <source>
        <strain evidence="1 2">NBRC 100432</strain>
    </source>
</reference>
<proteinExistence type="predicted"/>